<name>A0A1J5PHN5_9ZZZZ</name>
<evidence type="ECO:0000313" key="1">
    <source>
        <dbReference type="EMBL" id="OIQ67311.1"/>
    </source>
</evidence>
<sequence>MPFYDKAGKVIGMGVAKADRSGSADAFAVGGAGTPTTKFKAGEEFTISIKGVGWTQLDNTLAVTYDNSYVGYGCGFNSNGYMVVHLRATGAPGTHIIDLHPILYTQQPSFANTPYGMVPVLSADRDFVGLALGYQVPAFHFAITVTK</sequence>
<organism evidence="1">
    <name type="scientific">mine drainage metagenome</name>
    <dbReference type="NCBI Taxonomy" id="410659"/>
    <lineage>
        <taxon>unclassified sequences</taxon>
        <taxon>metagenomes</taxon>
        <taxon>ecological metagenomes</taxon>
    </lineage>
</organism>
<protein>
    <submittedName>
        <fullName evidence="1">Uncharacterized protein</fullName>
    </submittedName>
</protein>
<dbReference type="EMBL" id="MLJW01006009">
    <property type="protein sequence ID" value="OIQ67311.1"/>
    <property type="molecule type" value="Genomic_DNA"/>
</dbReference>
<comment type="caution">
    <text evidence="1">The sequence shown here is derived from an EMBL/GenBank/DDBJ whole genome shotgun (WGS) entry which is preliminary data.</text>
</comment>
<proteinExistence type="predicted"/>
<accession>A0A1J5PHN5</accession>
<reference evidence="1" key="1">
    <citation type="submission" date="2016-10" db="EMBL/GenBank/DDBJ databases">
        <title>Sequence of Gallionella enrichment culture.</title>
        <authorList>
            <person name="Poehlein A."/>
            <person name="Muehling M."/>
            <person name="Daniel R."/>
        </authorList>
    </citation>
    <scope>NUCLEOTIDE SEQUENCE</scope>
</reference>
<dbReference type="AlphaFoldDB" id="A0A1J5PHN5"/>
<gene>
    <name evidence="1" type="ORF">GALL_511100</name>
</gene>